<dbReference type="Proteomes" id="UP001183246">
    <property type="component" value="Unassembled WGS sequence"/>
</dbReference>
<keyword evidence="2" id="KW-0560">Oxidoreductase</keyword>
<reference evidence="3" key="1">
    <citation type="submission" date="2023-07" db="EMBL/GenBank/DDBJ databases">
        <title>30 novel species of actinomycetes from the DSMZ collection.</title>
        <authorList>
            <person name="Nouioui I."/>
        </authorList>
    </citation>
    <scope>NUCLEOTIDE SEQUENCE [LARGE SCALE GENOMIC DNA]</scope>
    <source>
        <strain evidence="3">DSM 44938</strain>
    </source>
</reference>
<dbReference type="RefSeq" id="WP_311704594.1">
    <property type="nucleotide sequence ID" value="NZ_JAVREL010000006.1"/>
</dbReference>
<protein>
    <submittedName>
        <fullName evidence="2">FAD-dependent monooxygenase</fullName>
    </submittedName>
</protein>
<name>A0ABU2MPL9_9ACTN</name>
<dbReference type="PRINTS" id="PR00420">
    <property type="entry name" value="RNGMNOXGNASE"/>
</dbReference>
<keyword evidence="2" id="KW-0503">Monooxygenase</keyword>
<dbReference type="Gene3D" id="3.50.50.60">
    <property type="entry name" value="FAD/NAD(P)-binding domain"/>
    <property type="match status" value="1"/>
</dbReference>
<dbReference type="Pfam" id="PF01494">
    <property type="entry name" value="FAD_binding_3"/>
    <property type="match status" value="1"/>
</dbReference>
<dbReference type="PANTHER" id="PTHR43422">
    <property type="entry name" value="THIAMINE THIAZOLE SYNTHASE"/>
    <property type="match status" value="1"/>
</dbReference>
<proteinExistence type="predicted"/>
<sequence>MSGETHAVVLGGGLAGMLAATVLARHMAAVTVVERDVLPDGPRQRRGVPQARHAHLLWSGGARAIESLLPGTAERLLSLGAHRLAVPRDIVWFTPYGWQRRLPGSEFMFTCGRPLLDWVVRDQALNDKRVTVLAETEAVELTGTADRVTGVRVRGANGDTADLPADFVVDTAGRGSAMRRWLGALGLPPVEEDVVDSGIAYATRVFRAPPAAAGGFPMVNVAAAPGVGKPGRNGALAPIEDGRWLVTLAGTRGAEPTTEDDAFLDFARSLRHPVIAELLERAEPLGPVTGSRSTVNRRLRYDRMPHWPDGLLVLGDALAAFNPIYGHGMSSAALGALALDRELARGRLAPGTARAAQRAVAEAVDDPWMLATTQDICYPGVRVDSTDPRIASRPPEQQQYTDMVSTAALYDPVVSAAAMRVTALAAPVSLLQSTKVVMALRTAARHQPLTAPPFSVAERARLDGDAAAALTTT</sequence>
<dbReference type="SUPFAM" id="SSF51905">
    <property type="entry name" value="FAD/NAD(P)-binding domain"/>
    <property type="match status" value="1"/>
</dbReference>
<dbReference type="InterPro" id="IPR036188">
    <property type="entry name" value="FAD/NAD-bd_sf"/>
</dbReference>
<evidence type="ECO:0000313" key="3">
    <source>
        <dbReference type="Proteomes" id="UP001183246"/>
    </source>
</evidence>
<accession>A0ABU2MPL9</accession>
<dbReference type="GO" id="GO:0004497">
    <property type="term" value="F:monooxygenase activity"/>
    <property type="evidence" value="ECO:0007669"/>
    <property type="project" value="UniProtKB-KW"/>
</dbReference>
<evidence type="ECO:0000313" key="2">
    <source>
        <dbReference type="EMBL" id="MDT0343455.1"/>
    </source>
</evidence>
<dbReference type="EMBL" id="JAVREL010000006">
    <property type="protein sequence ID" value="MDT0343455.1"/>
    <property type="molecule type" value="Genomic_DNA"/>
</dbReference>
<evidence type="ECO:0000259" key="1">
    <source>
        <dbReference type="Pfam" id="PF01494"/>
    </source>
</evidence>
<keyword evidence="3" id="KW-1185">Reference proteome</keyword>
<organism evidence="2 3">
    <name type="scientific">Streptomyces litchfieldiae</name>
    <dbReference type="NCBI Taxonomy" id="3075543"/>
    <lineage>
        <taxon>Bacteria</taxon>
        <taxon>Bacillati</taxon>
        <taxon>Actinomycetota</taxon>
        <taxon>Actinomycetes</taxon>
        <taxon>Kitasatosporales</taxon>
        <taxon>Streptomycetaceae</taxon>
        <taxon>Streptomyces</taxon>
    </lineage>
</organism>
<feature type="domain" description="FAD-binding" evidence="1">
    <location>
        <begin position="4"/>
        <end position="344"/>
    </location>
</feature>
<comment type="caution">
    <text evidence="2">The sequence shown here is derived from an EMBL/GenBank/DDBJ whole genome shotgun (WGS) entry which is preliminary data.</text>
</comment>
<dbReference type="PANTHER" id="PTHR43422:SF3">
    <property type="entry name" value="THIAMINE THIAZOLE SYNTHASE"/>
    <property type="match status" value="1"/>
</dbReference>
<gene>
    <name evidence="2" type="ORF">RM590_12645</name>
</gene>
<dbReference type="InterPro" id="IPR002938">
    <property type="entry name" value="FAD-bd"/>
</dbReference>